<proteinExistence type="predicted"/>
<name>A0A917YR98_9ALTE</name>
<sequence>MSVPLQDQPIEQVREQVIDKLIYNYGQGALSLEAFERRLDIAMESADATEIEAQAQDLPHQISKEYERSRSSAFDVTYDAGRRTENETIFSVLGGSTRTGAWVVPTEITSVSIMGGSELDFSQAVFTSQQVTIRVFCLFGGDNIYVPENVNVVSRAFCILGGNTIDLPPVIHRRQVPTIVIEGLIVFGGIDVKIKRSIKKRLVNFARSMKQMLGADK</sequence>
<dbReference type="RefSeq" id="WP_188689583.1">
    <property type="nucleotide sequence ID" value="NZ_BMLS01000001.1"/>
</dbReference>
<dbReference type="AlphaFoldDB" id="A0A917YR98"/>
<evidence type="ECO:0000313" key="1">
    <source>
        <dbReference type="EMBL" id="GGO64528.1"/>
    </source>
</evidence>
<evidence type="ECO:0000313" key="2">
    <source>
        <dbReference type="Proteomes" id="UP000606935"/>
    </source>
</evidence>
<dbReference type="EMBL" id="BMLS01000001">
    <property type="protein sequence ID" value="GGO64528.1"/>
    <property type="molecule type" value="Genomic_DNA"/>
</dbReference>
<dbReference type="PANTHER" id="PTHR40763:SF5">
    <property type="entry name" value="MEMBRANE PROTEIN"/>
    <property type="match status" value="1"/>
</dbReference>
<reference evidence="1" key="1">
    <citation type="journal article" date="2014" name="Int. J. Syst. Evol. Microbiol.">
        <title>Complete genome sequence of Corynebacterium casei LMG S-19264T (=DSM 44701T), isolated from a smear-ripened cheese.</title>
        <authorList>
            <consortium name="US DOE Joint Genome Institute (JGI-PGF)"/>
            <person name="Walter F."/>
            <person name="Albersmeier A."/>
            <person name="Kalinowski J."/>
            <person name="Ruckert C."/>
        </authorList>
    </citation>
    <scope>NUCLEOTIDE SEQUENCE</scope>
    <source>
        <strain evidence="1">CGMCC 1.7086</strain>
    </source>
</reference>
<dbReference type="PANTHER" id="PTHR40763">
    <property type="entry name" value="MEMBRANE PROTEIN-RELATED"/>
    <property type="match status" value="1"/>
</dbReference>
<keyword evidence="2" id="KW-1185">Reference proteome</keyword>
<gene>
    <name evidence="1" type="ORF">GCM10010982_04180</name>
</gene>
<reference evidence="1" key="2">
    <citation type="submission" date="2020-09" db="EMBL/GenBank/DDBJ databases">
        <authorList>
            <person name="Sun Q."/>
            <person name="Zhou Y."/>
        </authorList>
    </citation>
    <scope>NUCLEOTIDE SEQUENCE</scope>
    <source>
        <strain evidence="1">CGMCC 1.7086</strain>
    </source>
</reference>
<organism evidence="1 2">
    <name type="scientific">Bowmanella pacifica</name>
    <dbReference type="NCBI Taxonomy" id="502051"/>
    <lineage>
        <taxon>Bacteria</taxon>
        <taxon>Pseudomonadati</taxon>
        <taxon>Pseudomonadota</taxon>
        <taxon>Gammaproteobacteria</taxon>
        <taxon>Alteromonadales</taxon>
        <taxon>Alteromonadaceae</taxon>
        <taxon>Bowmanella</taxon>
    </lineage>
</organism>
<protein>
    <recommendedName>
        <fullName evidence="3">Cell wall-active antibiotics response LiaF-like C-terminal domain-containing protein</fullName>
    </recommendedName>
</protein>
<accession>A0A917YR98</accession>
<comment type="caution">
    <text evidence="1">The sequence shown here is derived from an EMBL/GenBank/DDBJ whole genome shotgun (WGS) entry which is preliminary data.</text>
</comment>
<dbReference type="Proteomes" id="UP000606935">
    <property type="component" value="Unassembled WGS sequence"/>
</dbReference>
<evidence type="ECO:0008006" key="3">
    <source>
        <dbReference type="Google" id="ProtNLM"/>
    </source>
</evidence>